<dbReference type="EMBL" id="CM045758">
    <property type="protein sequence ID" value="KAI8031436.1"/>
    <property type="molecule type" value="Genomic_DNA"/>
</dbReference>
<sequence length="422" mass="47035">MEATPNPVKVLEVCRVAPPPSSPDSAVPTSLPLIFFDLFWVRFPPVQRIFFFETSHSTTTFLDTVLPKLKHSLSLTLQHYLVLAGNLTWPPDSYKPIIQYVEGDDAVSLTIAESEADFYHLSSYSFRFSISYATHHAALDGKTVALFLHSWASICRRGEDSTLTPEETPFYDRSLIKDPGDHERTYVNFLLNLNGPNNKSLLIWDLKPPTDIMLGTFQLTRANIENIKKRVKTQWQEKQKQEPAIHVSSFTIASAYVWVCLVKAKQISTGKVHLGFSVDCRARLEPPIPSTYFGNCVTGRLVDADSNDLIGEDGVATAVKAICEAIEGLKDGAVQEVQLSKMLSIDRNRLFTIGGSPRFELYNTDFGWGRPRKVEMTSIDKSGAFSLSDCRDGNGGLEIGIVLKKHETEDFASLFASGLQVH</sequence>
<keyword evidence="2" id="KW-1185">Reference proteome</keyword>
<gene>
    <name evidence="1" type="ORF">LOK49_LG01G03661</name>
</gene>
<dbReference type="Proteomes" id="UP001060215">
    <property type="component" value="Chromosome 1"/>
</dbReference>
<proteinExistence type="predicted"/>
<reference evidence="1 2" key="1">
    <citation type="journal article" date="2022" name="Plant J.">
        <title>Chromosome-level genome of Camellia lanceoleosa provides a valuable resource for understanding genome evolution and self-incompatibility.</title>
        <authorList>
            <person name="Gong W."/>
            <person name="Xiao S."/>
            <person name="Wang L."/>
            <person name="Liao Z."/>
            <person name="Chang Y."/>
            <person name="Mo W."/>
            <person name="Hu G."/>
            <person name="Li W."/>
            <person name="Zhao G."/>
            <person name="Zhu H."/>
            <person name="Hu X."/>
            <person name="Ji K."/>
            <person name="Xiang X."/>
            <person name="Song Q."/>
            <person name="Yuan D."/>
            <person name="Jin S."/>
            <person name="Zhang L."/>
        </authorList>
    </citation>
    <scope>NUCLEOTIDE SEQUENCE [LARGE SCALE GENOMIC DNA]</scope>
    <source>
        <strain evidence="1">SQ_2022a</strain>
    </source>
</reference>
<name>A0ACC0J4K4_9ERIC</name>
<protein>
    <submittedName>
        <fullName evidence="1">Phenolic glucoside malonyltransferase 2</fullName>
    </submittedName>
</protein>
<accession>A0ACC0J4K4</accession>
<organism evidence="1 2">
    <name type="scientific">Camellia lanceoleosa</name>
    <dbReference type="NCBI Taxonomy" id="1840588"/>
    <lineage>
        <taxon>Eukaryota</taxon>
        <taxon>Viridiplantae</taxon>
        <taxon>Streptophyta</taxon>
        <taxon>Embryophyta</taxon>
        <taxon>Tracheophyta</taxon>
        <taxon>Spermatophyta</taxon>
        <taxon>Magnoliopsida</taxon>
        <taxon>eudicotyledons</taxon>
        <taxon>Gunneridae</taxon>
        <taxon>Pentapetalae</taxon>
        <taxon>asterids</taxon>
        <taxon>Ericales</taxon>
        <taxon>Theaceae</taxon>
        <taxon>Camellia</taxon>
    </lineage>
</organism>
<evidence type="ECO:0000313" key="2">
    <source>
        <dbReference type="Proteomes" id="UP001060215"/>
    </source>
</evidence>
<comment type="caution">
    <text evidence="1">The sequence shown here is derived from an EMBL/GenBank/DDBJ whole genome shotgun (WGS) entry which is preliminary data.</text>
</comment>
<evidence type="ECO:0000313" key="1">
    <source>
        <dbReference type="EMBL" id="KAI8031436.1"/>
    </source>
</evidence>